<name>A0A229SW45_9PSEU</name>
<gene>
    <name evidence="2" type="ORF">CF165_30830</name>
</gene>
<proteinExistence type="predicted"/>
<feature type="transmembrane region" description="Helical" evidence="1">
    <location>
        <begin position="121"/>
        <end position="144"/>
    </location>
</feature>
<evidence type="ECO:0000256" key="1">
    <source>
        <dbReference type="SAM" id="Phobius"/>
    </source>
</evidence>
<dbReference type="AlphaFoldDB" id="A0A229SW45"/>
<sequence length="190" mass="20434">MFTGYVVLLAWLDWIIHRSVVFVIVVGGGLIAAAVLRFRIAERLRPQLERLEEIPVPVRRLLISLAPLIYFLFRGQGTSGAGFAVTAAGALVASAVVFLGPKIDPPLGAFYAARDRLLARWVRVLLAPVFGILVAFLVVHGSLTDLPALFGGTTESPQSPVDESGRFFLATLLAGTGTVLLLREGGEKTR</sequence>
<feature type="transmembrane region" description="Helical" evidence="1">
    <location>
        <begin position="79"/>
        <end position="100"/>
    </location>
</feature>
<evidence type="ECO:0000313" key="2">
    <source>
        <dbReference type="EMBL" id="OXM63295.1"/>
    </source>
</evidence>
<keyword evidence="1" id="KW-1133">Transmembrane helix</keyword>
<feature type="transmembrane region" description="Helical" evidence="1">
    <location>
        <begin position="164"/>
        <end position="182"/>
    </location>
</feature>
<protein>
    <submittedName>
        <fullName evidence="2">Uncharacterized protein</fullName>
    </submittedName>
</protein>
<dbReference type="Proteomes" id="UP000215199">
    <property type="component" value="Unassembled WGS sequence"/>
</dbReference>
<evidence type="ECO:0000313" key="3">
    <source>
        <dbReference type="Proteomes" id="UP000215199"/>
    </source>
</evidence>
<dbReference type="EMBL" id="NMUL01000034">
    <property type="protein sequence ID" value="OXM63295.1"/>
    <property type="molecule type" value="Genomic_DNA"/>
</dbReference>
<keyword evidence="1" id="KW-0812">Transmembrane</keyword>
<accession>A0A229SW45</accession>
<keyword evidence="3" id="KW-1185">Reference proteome</keyword>
<organism evidence="2 3">
    <name type="scientific">Amycolatopsis vastitatis</name>
    <dbReference type="NCBI Taxonomy" id="1905142"/>
    <lineage>
        <taxon>Bacteria</taxon>
        <taxon>Bacillati</taxon>
        <taxon>Actinomycetota</taxon>
        <taxon>Actinomycetes</taxon>
        <taxon>Pseudonocardiales</taxon>
        <taxon>Pseudonocardiaceae</taxon>
        <taxon>Amycolatopsis</taxon>
    </lineage>
</organism>
<reference evidence="3" key="1">
    <citation type="submission" date="2017-07" db="EMBL/GenBank/DDBJ databases">
        <title>Comparative genome mining reveals phylogenetic distribution patterns of secondary metabolites in Amycolatopsis.</title>
        <authorList>
            <person name="Adamek M."/>
            <person name="Alanjary M."/>
            <person name="Sales-Ortells H."/>
            <person name="Goodfellow M."/>
            <person name="Bull A.T."/>
            <person name="Kalinowski J."/>
            <person name="Ziemert N."/>
        </authorList>
    </citation>
    <scope>NUCLEOTIDE SEQUENCE [LARGE SCALE GENOMIC DNA]</scope>
    <source>
        <strain evidence="3">H5</strain>
    </source>
</reference>
<keyword evidence="1" id="KW-0472">Membrane</keyword>
<feature type="transmembrane region" description="Helical" evidence="1">
    <location>
        <begin position="57"/>
        <end position="73"/>
    </location>
</feature>
<comment type="caution">
    <text evidence="2">The sequence shown here is derived from an EMBL/GenBank/DDBJ whole genome shotgun (WGS) entry which is preliminary data.</text>
</comment>
<feature type="transmembrane region" description="Helical" evidence="1">
    <location>
        <begin position="15"/>
        <end position="36"/>
    </location>
</feature>